<name>A0A3S1AJX1_9CYAN</name>
<dbReference type="Proteomes" id="UP000271624">
    <property type="component" value="Unassembled WGS sequence"/>
</dbReference>
<keyword evidence="3" id="KW-1185">Reference proteome</keyword>
<proteinExistence type="predicted"/>
<dbReference type="RefSeq" id="WP_233787162.1">
    <property type="nucleotide sequence ID" value="NZ_RSCL01000016.1"/>
</dbReference>
<evidence type="ECO:0000313" key="2">
    <source>
        <dbReference type="EMBL" id="RUT02586.1"/>
    </source>
</evidence>
<comment type="caution">
    <text evidence="2">The sequence shown here is derived from an EMBL/GenBank/DDBJ whole genome shotgun (WGS) entry which is preliminary data.</text>
</comment>
<accession>A0A3S1AJX1</accession>
<feature type="compositionally biased region" description="Pro residues" evidence="1">
    <location>
        <begin position="164"/>
        <end position="181"/>
    </location>
</feature>
<evidence type="ECO:0000256" key="1">
    <source>
        <dbReference type="SAM" id="MobiDB-lite"/>
    </source>
</evidence>
<reference evidence="2" key="2">
    <citation type="journal article" date="2019" name="Genome Biol. Evol.">
        <title>Day and night: Metabolic profiles and evolutionary relationships of six axenic non-marine cyanobacteria.</title>
        <authorList>
            <person name="Will S.E."/>
            <person name="Henke P."/>
            <person name="Boedeker C."/>
            <person name="Huang S."/>
            <person name="Brinkmann H."/>
            <person name="Rohde M."/>
            <person name="Jarek M."/>
            <person name="Friedl T."/>
            <person name="Seufert S."/>
            <person name="Schumacher M."/>
            <person name="Overmann J."/>
            <person name="Neumann-Schaal M."/>
            <person name="Petersen J."/>
        </authorList>
    </citation>
    <scope>NUCLEOTIDE SEQUENCE [LARGE SCALE GENOMIC DNA]</scope>
    <source>
        <strain evidence="2">PCC 7102</strain>
    </source>
</reference>
<sequence>MKNSIHKSLSINTLQVENILKLFNLYDPRLEAKIRIVKAILMLGIAVPVWVATEGIAPQLVRAYTATGDIVIDRLFEETYQNMLTRAEAAARAAAQRTFDQDILITEVSVIVSGQNYGAIAPILELRVSRQQWRNRPDPKVWAKYFKTARSLLQFDSSLTQQPVPQPEPAPAPASPRNPNQ</sequence>
<organism evidence="2 3">
    <name type="scientific">Dulcicalothrix desertica PCC 7102</name>
    <dbReference type="NCBI Taxonomy" id="232991"/>
    <lineage>
        <taxon>Bacteria</taxon>
        <taxon>Bacillati</taxon>
        <taxon>Cyanobacteriota</taxon>
        <taxon>Cyanophyceae</taxon>
        <taxon>Nostocales</taxon>
        <taxon>Calotrichaceae</taxon>
        <taxon>Dulcicalothrix</taxon>
    </lineage>
</organism>
<reference evidence="2" key="1">
    <citation type="submission" date="2018-12" db="EMBL/GenBank/DDBJ databases">
        <authorList>
            <person name="Will S."/>
            <person name="Neumann-Schaal M."/>
            <person name="Henke P."/>
        </authorList>
    </citation>
    <scope>NUCLEOTIDE SEQUENCE</scope>
    <source>
        <strain evidence="2">PCC 7102</strain>
    </source>
</reference>
<dbReference type="EMBL" id="RSCL01000016">
    <property type="protein sequence ID" value="RUT02586.1"/>
    <property type="molecule type" value="Genomic_DNA"/>
</dbReference>
<dbReference type="AlphaFoldDB" id="A0A3S1AJX1"/>
<protein>
    <submittedName>
        <fullName evidence="2">Uncharacterized protein</fullName>
    </submittedName>
</protein>
<gene>
    <name evidence="2" type="ORF">DSM106972_060640</name>
</gene>
<evidence type="ECO:0000313" key="3">
    <source>
        <dbReference type="Proteomes" id="UP000271624"/>
    </source>
</evidence>
<feature type="region of interest" description="Disordered" evidence="1">
    <location>
        <begin position="157"/>
        <end position="181"/>
    </location>
</feature>